<keyword evidence="7 9" id="KW-0472">Membrane</keyword>
<name>A0A4R6JQ43_9ACTN</name>
<organism evidence="10 11">
    <name type="scientific">Paractinoplanes brasiliensis</name>
    <dbReference type="NCBI Taxonomy" id="52695"/>
    <lineage>
        <taxon>Bacteria</taxon>
        <taxon>Bacillati</taxon>
        <taxon>Actinomycetota</taxon>
        <taxon>Actinomycetes</taxon>
        <taxon>Micromonosporales</taxon>
        <taxon>Micromonosporaceae</taxon>
        <taxon>Paractinoplanes</taxon>
    </lineage>
</organism>
<dbReference type="GO" id="GO:0046961">
    <property type="term" value="F:proton-transporting ATPase activity, rotational mechanism"/>
    <property type="evidence" value="ECO:0007669"/>
    <property type="project" value="InterPro"/>
</dbReference>
<dbReference type="EMBL" id="SNWR01000001">
    <property type="protein sequence ID" value="TDO36735.1"/>
    <property type="molecule type" value="Genomic_DNA"/>
</dbReference>
<accession>A0A4R6JQ43</accession>
<dbReference type="GO" id="GO:0051117">
    <property type="term" value="F:ATPase binding"/>
    <property type="evidence" value="ECO:0007669"/>
    <property type="project" value="TreeGrafter"/>
</dbReference>
<evidence type="ECO:0000256" key="8">
    <source>
        <dbReference type="SAM" id="MobiDB-lite"/>
    </source>
</evidence>
<keyword evidence="11" id="KW-1185">Reference proteome</keyword>
<dbReference type="GO" id="GO:0033179">
    <property type="term" value="C:proton-transporting V-type ATPase, V0 domain"/>
    <property type="evidence" value="ECO:0007669"/>
    <property type="project" value="InterPro"/>
</dbReference>
<evidence type="ECO:0000256" key="1">
    <source>
        <dbReference type="ARBA" id="ARBA00004141"/>
    </source>
</evidence>
<dbReference type="PANTHER" id="PTHR11629">
    <property type="entry name" value="VACUOLAR PROTON ATPASES"/>
    <property type="match status" value="1"/>
</dbReference>
<evidence type="ECO:0000256" key="6">
    <source>
        <dbReference type="ARBA" id="ARBA00023065"/>
    </source>
</evidence>
<dbReference type="PANTHER" id="PTHR11629:SF63">
    <property type="entry name" value="V-TYPE PROTON ATPASE SUBUNIT A"/>
    <property type="match status" value="1"/>
</dbReference>
<dbReference type="Proteomes" id="UP000294901">
    <property type="component" value="Unassembled WGS sequence"/>
</dbReference>
<keyword evidence="3" id="KW-0813">Transport</keyword>
<feature type="transmembrane region" description="Helical" evidence="9">
    <location>
        <begin position="282"/>
        <end position="301"/>
    </location>
</feature>
<feature type="transmembrane region" description="Helical" evidence="9">
    <location>
        <begin position="313"/>
        <end position="339"/>
    </location>
</feature>
<reference evidence="10 11" key="1">
    <citation type="submission" date="2019-03" db="EMBL/GenBank/DDBJ databases">
        <title>Sequencing the genomes of 1000 actinobacteria strains.</title>
        <authorList>
            <person name="Klenk H.-P."/>
        </authorList>
    </citation>
    <scope>NUCLEOTIDE SEQUENCE [LARGE SCALE GENOMIC DNA]</scope>
    <source>
        <strain evidence="10 11">DSM 43805</strain>
    </source>
</reference>
<feature type="region of interest" description="Disordered" evidence="8">
    <location>
        <begin position="1"/>
        <end position="29"/>
    </location>
</feature>
<evidence type="ECO:0000256" key="5">
    <source>
        <dbReference type="ARBA" id="ARBA00022989"/>
    </source>
</evidence>
<dbReference type="InterPro" id="IPR002490">
    <property type="entry name" value="V-ATPase_116kDa_su"/>
</dbReference>
<gene>
    <name evidence="10" type="ORF">C8E87_0317</name>
</gene>
<evidence type="ECO:0000256" key="3">
    <source>
        <dbReference type="ARBA" id="ARBA00022448"/>
    </source>
</evidence>
<evidence type="ECO:0000313" key="11">
    <source>
        <dbReference type="Proteomes" id="UP000294901"/>
    </source>
</evidence>
<keyword evidence="4 9" id="KW-0812">Transmembrane</keyword>
<comment type="subcellular location">
    <subcellularLocation>
        <location evidence="1">Membrane</location>
        <topology evidence="1">Multi-pass membrane protein</topology>
    </subcellularLocation>
</comment>
<sequence>MRRRERSRRGTAGAERTRSRTTRPAGARPVPMVRVAVAVPAGRTRDALLALARSGAVELDEPVLNGSPEGPATKALRSVPGPVAEPCVASTPPDVGALLAAHRGDLVAGEARLERVASGSVEQHGVRVWAGWCPADRQADVASALSAADGSLVPLRRPPGSDPPTLLRAGTPLRESFAPLVRTYGTVPYADLDPTLFSGLAYVLMFGMMFADAGHGLILLLAAPLLRFGPRRFRERLGRMWPFVAGAGLASAASGVAFGEFFGPTGVLPVRWLSPLDEPVRLLAAGIGLGAALLAVAYLVGTVNRWREGGVRLALYAPTGIAGAALYLGLLALAAGLYLGRWSVAGTGAGVAAVALGLCAVGLYAASGGGGAGVAQAAVQLFDLVLRMGANVVSFARLAAFGLTHAALGALVWSATTALWHRAGAALLAAVLVFVLGNALTFGLEALVAGIQALRLEYYELFSRVFEGEGRPFRPWTLPVEEAPQ</sequence>
<evidence type="ECO:0000256" key="4">
    <source>
        <dbReference type="ARBA" id="ARBA00022692"/>
    </source>
</evidence>
<evidence type="ECO:0000256" key="9">
    <source>
        <dbReference type="SAM" id="Phobius"/>
    </source>
</evidence>
<keyword evidence="6" id="KW-0406">Ion transport</keyword>
<dbReference type="GO" id="GO:0016471">
    <property type="term" value="C:vacuolar proton-transporting V-type ATPase complex"/>
    <property type="evidence" value="ECO:0007669"/>
    <property type="project" value="TreeGrafter"/>
</dbReference>
<feature type="transmembrane region" description="Helical" evidence="9">
    <location>
        <begin position="240"/>
        <end position="262"/>
    </location>
</feature>
<feature type="transmembrane region" description="Helical" evidence="9">
    <location>
        <begin position="200"/>
        <end position="228"/>
    </location>
</feature>
<dbReference type="GO" id="GO:0007035">
    <property type="term" value="P:vacuolar acidification"/>
    <property type="evidence" value="ECO:0007669"/>
    <property type="project" value="TreeGrafter"/>
</dbReference>
<proteinExistence type="inferred from homology"/>
<feature type="transmembrane region" description="Helical" evidence="9">
    <location>
        <begin position="427"/>
        <end position="454"/>
    </location>
</feature>
<comment type="caution">
    <text evidence="10">The sequence shown here is derived from an EMBL/GenBank/DDBJ whole genome shotgun (WGS) entry which is preliminary data.</text>
</comment>
<feature type="transmembrane region" description="Helical" evidence="9">
    <location>
        <begin position="351"/>
        <end position="374"/>
    </location>
</feature>
<evidence type="ECO:0000256" key="2">
    <source>
        <dbReference type="ARBA" id="ARBA00009904"/>
    </source>
</evidence>
<feature type="transmembrane region" description="Helical" evidence="9">
    <location>
        <begin position="395"/>
        <end position="415"/>
    </location>
</feature>
<dbReference type="AlphaFoldDB" id="A0A4R6JQ43"/>
<protein>
    <submittedName>
        <fullName evidence="10">V/A-type H+-transporting ATPase subunit I</fullName>
    </submittedName>
</protein>
<evidence type="ECO:0000313" key="10">
    <source>
        <dbReference type="EMBL" id="TDO36735.1"/>
    </source>
</evidence>
<comment type="similarity">
    <text evidence="2">Belongs to the V-ATPase 116 kDa subunit family.</text>
</comment>
<dbReference type="Pfam" id="PF01496">
    <property type="entry name" value="V_ATPase_I"/>
    <property type="match status" value="1"/>
</dbReference>
<evidence type="ECO:0000256" key="7">
    <source>
        <dbReference type="ARBA" id="ARBA00023136"/>
    </source>
</evidence>
<keyword evidence="5 9" id="KW-1133">Transmembrane helix</keyword>